<reference evidence="1 2" key="1">
    <citation type="submission" date="2019-10" db="EMBL/GenBank/DDBJ databases">
        <title>Assembly and Annotation for the nematode Trichostrongylus colubriformis.</title>
        <authorList>
            <person name="Martin J."/>
        </authorList>
    </citation>
    <scope>NUCLEOTIDE SEQUENCE [LARGE SCALE GENOMIC DNA]</scope>
    <source>
        <strain evidence="1">G859</strain>
        <tissue evidence="1">Whole worm</tissue>
    </source>
</reference>
<accession>A0AAN8FPL9</accession>
<evidence type="ECO:0000313" key="1">
    <source>
        <dbReference type="EMBL" id="KAK5982702.1"/>
    </source>
</evidence>
<dbReference type="EMBL" id="WIXE01004824">
    <property type="protein sequence ID" value="KAK5982702.1"/>
    <property type="molecule type" value="Genomic_DNA"/>
</dbReference>
<dbReference type="Proteomes" id="UP001331761">
    <property type="component" value="Unassembled WGS sequence"/>
</dbReference>
<gene>
    <name evidence="1" type="ORF">GCK32_013989</name>
</gene>
<dbReference type="InterPro" id="IPR024855">
    <property type="entry name" value="UNC79"/>
</dbReference>
<name>A0AAN8FPL9_TRICO</name>
<dbReference type="AlphaFoldDB" id="A0AAN8FPL9"/>
<comment type="caution">
    <text evidence="1">The sequence shown here is derived from an EMBL/GenBank/DDBJ whole genome shotgun (WGS) entry which is preliminary data.</text>
</comment>
<protein>
    <submittedName>
        <fullName evidence="1">Uncharacterized protein</fullName>
    </submittedName>
</protein>
<dbReference type="PANTHER" id="PTHR21696">
    <property type="entry name" value="PROTEIN UNC-79 HOMOLOG"/>
    <property type="match status" value="1"/>
</dbReference>
<keyword evidence="2" id="KW-1185">Reference proteome</keyword>
<dbReference type="Pfam" id="PF14776">
    <property type="entry name" value="UNC-79"/>
    <property type="match status" value="1"/>
</dbReference>
<organism evidence="1 2">
    <name type="scientific">Trichostrongylus colubriformis</name>
    <name type="common">Black scour worm</name>
    <dbReference type="NCBI Taxonomy" id="6319"/>
    <lineage>
        <taxon>Eukaryota</taxon>
        <taxon>Metazoa</taxon>
        <taxon>Ecdysozoa</taxon>
        <taxon>Nematoda</taxon>
        <taxon>Chromadorea</taxon>
        <taxon>Rhabditida</taxon>
        <taxon>Rhabditina</taxon>
        <taxon>Rhabditomorpha</taxon>
        <taxon>Strongyloidea</taxon>
        <taxon>Trichostrongylidae</taxon>
        <taxon>Trichostrongylus</taxon>
    </lineage>
</organism>
<sequence>MKVVRREFVLDEVREFELKAERRFLKDFPQGQTQYCERFSSDPARWNLYPNLNYSGLFYAIVNLLEVFPLITTGQTAIGEAVLDTLKALMMFLDRDTLEQLPLLLASNIGVLPSELDKQIVHLLADTVLPFSINEETFIKLSVPGVLMLVLQQAHDPRYVIDLMDEAPVVENSLQLEKICHEQRFHYRSKSVRNSSKKRGIFFSRSWTLHPERS</sequence>
<dbReference type="PANTHER" id="PTHR21696:SF2">
    <property type="entry name" value="PROTEIN UNC-79 HOMOLOG"/>
    <property type="match status" value="1"/>
</dbReference>
<evidence type="ECO:0000313" key="2">
    <source>
        <dbReference type="Proteomes" id="UP001331761"/>
    </source>
</evidence>
<proteinExistence type="predicted"/>